<name>A0A177ZGL7_9BACI</name>
<sequence>MKRTGEITLGVIGVVLSAFTSLIGMFFLFMGSDAVRSEVANDPTIADDPTLTMEDMDGILSIFSGAGWAIIIATIIGLILGIIAIVNIVGNKKPKVAGWMNIIGAVLMGIISLGVAFLPALLLLIAGIMCFVRKAPPEEPIQSQTL</sequence>
<protein>
    <recommendedName>
        <fullName evidence="2">DUF4064 domain-containing protein</fullName>
    </recommendedName>
</protein>
<feature type="transmembrane region" description="Helical" evidence="1">
    <location>
        <begin position="66"/>
        <end position="90"/>
    </location>
</feature>
<feature type="transmembrane region" description="Helical" evidence="1">
    <location>
        <begin position="7"/>
        <end position="29"/>
    </location>
</feature>
<dbReference type="AlphaFoldDB" id="A0A177ZGL7"/>
<dbReference type="Pfam" id="PF13273">
    <property type="entry name" value="DUF4064"/>
    <property type="match status" value="1"/>
</dbReference>
<dbReference type="EMBL" id="LDJR01000062">
    <property type="protein sequence ID" value="OAK67076.1"/>
    <property type="molecule type" value="Genomic_DNA"/>
</dbReference>
<keyword evidence="1" id="KW-0812">Transmembrane</keyword>
<proteinExistence type="predicted"/>
<dbReference type="STRING" id="217031.ABB05_22220"/>
<dbReference type="RefSeq" id="WP_057985808.1">
    <property type="nucleotide sequence ID" value="NZ_JAGGKH010000002.1"/>
</dbReference>
<gene>
    <name evidence="3" type="ORF">ABB05_22220</name>
</gene>
<dbReference type="Proteomes" id="UP000077881">
    <property type="component" value="Unassembled WGS sequence"/>
</dbReference>
<feature type="transmembrane region" description="Helical" evidence="1">
    <location>
        <begin position="102"/>
        <end position="129"/>
    </location>
</feature>
<evidence type="ECO:0000313" key="3">
    <source>
        <dbReference type="EMBL" id="OAK67076.1"/>
    </source>
</evidence>
<keyword evidence="4" id="KW-1185">Reference proteome</keyword>
<reference evidence="3 4" key="1">
    <citation type="submission" date="2015-05" db="EMBL/GenBank/DDBJ databases">
        <title>Comparison of genome.</title>
        <authorList>
            <person name="Zheng Z."/>
            <person name="Sun M."/>
        </authorList>
    </citation>
    <scope>NUCLEOTIDE SEQUENCE [LARGE SCALE GENOMIC DNA]</scope>
    <source>
        <strain evidence="3 4">G25-74</strain>
    </source>
</reference>
<feature type="domain" description="DUF4064" evidence="2">
    <location>
        <begin position="2"/>
        <end position="110"/>
    </location>
</feature>
<dbReference type="OrthoDB" id="2357232at2"/>
<keyword evidence="1" id="KW-1133">Transmembrane helix</keyword>
<evidence type="ECO:0000256" key="1">
    <source>
        <dbReference type="SAM" id="Phobius"/>
    </source>
</evidence>
<keyword evidence="1" id="KW-0472">Membrane</keyword>
<organism evidence="3 4">
    <name type="scientific">Lederbergia galactosidilytica</name>
    <dbReference type="NCBI Taxonomy" id="217031"/>
    <lineage>
        <taxon>Bacteria</taxon>
        <taxon>Bacillati</taxon>
        <taxon>Bacillota</taxon>
        <taxon>Bacilli</taxon>
        <taxon>Bacillales</taxon>
        <taxon>Bacillaceae</taxon>
        <taxon>Lederbergia</taxon>
    </lineage>
</organism>
<dbReference type="PATRIC" id="fig|217031.6.peg.4833"/>
<comment type="caution">
    <text evidence="3">The sequence shown here is derived from an EMBL/GenBank/DDBJ whole genome shotgun (WGS) entry which is preliminary data.</text>
</comment>
<evidence type="ECO:0000259" key="2">
    <source>
        <dbReference type="Pfam" id="PF13273"/>
    </source>
</evidence>
<accession>A0A177ZGL7</accession>
<evidence type="ECO:0000313" key="4">
    <source>
        <dbReference type="Proteomes" id="UP000077881"/>
    </source>
</evidence>
<dbReference type="InterPro" id="IPR025273">
    <property type="entry name" value="DUF4064"/>
</dbReference>